<gene>
    <name evidence="2" type="ORF">G7043_01360</name>
</gene>
<evidence type="ECO:0000313" key="2">
    <source>
        <dbReference type="EMBL" id="NGY57572.1"/>
    </source>
</evidence>
<dbReference type="PANTHER" id="PTHR43667">
    <property type="entry name" value="CYCLOPROPANE-FATTY-ACYL-PHOSPHOLIPID SYNTHASE"/>
    <property type="match status" value="1"/>
</dbReference>
<name>A0A7C9VLC9_9PSEU</name>
<dbReference type="AlphaFoldDB" id="A0A7C9VLC9"/>
<feature type="domain" description="Methyltransferase" evidence="1">
    <location>
        <begin position="39"/>
        <end position="139"/>
    </location>
</feature>
<dbReference type="EMBL" id="JAAMPJ010000001">
    <property type="protein sequence ID" value="NGY57572.1"/>
    <property type="molecule type" value="Genomic_DNA"/>
</dbReference>
<keyword evidence="3" id="KW-1185">Reference proteome</keyword>
<sequence>MTTPEIAPLHEDLTFHGPLSPERAARLIQSLQPLAGAHVLDVGCGWAEFLLRVLEAEPTATGTGVDLDATAIAHGQANAEARGLTPRVSLQVADVAQWQPDRPADVVVVNGATQVWGGDPLHHTANALTAVKGLLRAGGRLLLGEGFWEREPTDEQLAAMPVPRNQYGSLADLVDLAHTHGYRMLAVEQAGLDEWDVFENGHALAWERWLRANPDSPHVEDVRAKADRARTYRLRGWRATMGLAYVTLQAP</sequence>
<dbReference type="Proteomes" id="UP000481360">
    <property type="component" value="Unassembled WGS sequence"/>
</dbReference>
<dbReference type="InterPro" id="IPR041698">
    <property type="entry name" value="Methyltransf_25"/>
</dbReference>
<evidence type="ECO:0000259" key="1">
    <source>
        <dbReference type="Pfam" id="PF13649"/>
    </source>
</evidence>
<accession>A0A7C9VLC9</accession>
<dbReference type="GO" id="GO:0032259">
    <property type="term" value="P:methylation"/>
    <property type="evidence" value="ECO:0007669"/>
    <property type="project" value="UniProtKB-KW"/>
</dbReference>
<dbReference type="CDD" id="cd02440">
    <property type="entry name" value="AdoMet_MTases"/>
    <property type="match status" value="1"/>
</dbReference>
<dbReference type="InterPro" id="IPR029063">
    <property type="entry name" value="SAM-dependent_MTases_sf"/>
</dbReference>
<keyword evidence="2" id="KW-0489">Methyltransferase</keyword>
<evidence type="ECO:0000313" key="3">
    <source>
        <dbReference type="Proteomes" id="UP000481360"/>
    </source>
</evidence>
<dbReference type="InterPro" id="IPR050723">
    <property type="entry name" value="CFA/CMAS"/>
</dbReference>
<keyword evidence="2" id="KW-0808">Transferase</keyword>
<reference evidence="2 3" key="1">
    <citation type="submission" date="2020-03" db="EMBL/GenBank/DDBJ databases">
        <title>Isolation and identification of active actinomycetes.</title>
        <authorList>
            <person name="Sun X."/>
        </authorList>
    </citation>
    <scope>NUCLEOTIDE SEQUENCE [LARGE SCALE GENOMIC DNA]</scope>
    <source>
        <strain evidence="2 3">NEAU-D13</strain>
    </source>
</reference>
<protein>
    <submittedName>
        <fullName evidence="2">Class I SAM-dependent methyltransferase</fullName>
    </submittedName>
</protein>
<dbReference type="GO" id="GO:0008168">
    <property type="term" value="F:methyltransferase activity"/>
    <property type="evidence" value="ECO:0007669"/>
    <property type="project" value="UniProtKB-KW"/>
</dbReference>
<dbReference type="RefSeq" id="WP_166043018.1">
    <property type="nucleotide sequence ID" value="NZ_JAAMPJ010000001.1"/>
</dbReference>
<dbReference type="Pfam" id="PF13649">
    <property type="entry name" value="Methyltransf_25"/>
    <property type="match status" value="1"/>
</dbReference>
<dbReference type="Gene3D" id="3.40.50.150">
    <property type="entry name" value="Vaccinia Virus protein VP39"/>
    <property type="match status" value="1"/>
</dbReference>
<comment type="caution">
    <text evidence="2">The sequence shown here is derived from an EMBL/GenBank/DDBJ whole genome shotgun (WGS) entry which is preliminary data.</text>
</comment>
<dbReference type="PANTHER" id="PTHR43667:SF2">
    <property type="entry name" value="FATTY ACID C-METHYL TRANSFERASE"/>
    <property type="match status" value="1"/>
</dbReference>
<dbReference type="SUPFAM" id="SSF53335">
    <property type="entry name" value="S-adenosyl-L-methionine-dependent methyltransferases"/>
    <property type="match status" value="1"/>
</dbReference>
<organism evidence="2 3">
    <name type="scientific">Lentzea alba</name>
    <dbReference type="NCBI Taxonomy" id="2714351"/>
    <lineage>
        <taxon>Bacteria</taxon>
        <taxon>Bacillati</taxon>
        <taxon>Actinomycetota</taxon>
        <taxon>Actinomycetes</taxon>
        <taxon>Pseudonocardiales</taxon>
        <taxon>Pseudonocardiaceae</taxon>
        <taxon>Lentzea</taxon>
    </lineage>
</organism>
<proteinExistence type="predicted"/>